<comment type="similarity">
    <text evidence="2">Belongs to the adenylyl cyclase class-3 family.</text>
</comment>
<accession>A0A0H3MA33</accession>
<feature type="domain" description="Guanylate cyclase" evidence="9">
    <location>
        <begin position="361"/>
        <end position="485"/>
    </location>
</feature>
<evidence type="ECO:0000256" key="7">
    <source>
        <dbReference type="SAM" id="MobiDB-lite"/>
    </source>
</evidence>
<keyword evidence="11" id="KW-0456">Lyase</keyword>
<feature type="domain" description="HAMP" evidence="10">
    <location>
        <begin position="277"/>
        <end position="329"/>
    </location>
</feature>
<dbReference type="CDD" id="cd06225">
    <property type="entry name" value="HAMP"/>
    <property type="match status" value="1"/>
</dbReference>
<dbReference type="SUPFAM" id="SSF55073">
    <property type="entry name" value="Nucleotide cyclase"/>
    <property type="match status" value="1"/>
</dbReference>
<dbReference type="FunFam" id="3.30.70.1230:FF:000016">
    <property type="entry name" value="Adenylate/guanylate cyclase domain-containing protein"/>
    <property type="match status" value="1"/>
</dbReference>
<protein>
    <submittedName>
        <fullName evidence="11">Possible adenylate cyclase</fullName>
        <ecNumber evidence="11">4.6.1.1</ecNumber>
    </submittedName>
</protein>
<dbReference type="PROSITE" id="PS50885">
    <property type="entry name" value="HAMP"/>
    <property type="match status" value="1"/>
</dbReference>
<dbReference type="SUPFAM" id="SSF158472">
    <property type="entry name" value="HAMP domain-like"/>
    <property type="match status" value="1"/>
</dbReference>
<feature type="transmembrane region" description="Helical" evidence="8">
    <location>
        <begin position="172"/>
        <end position="195"/>
    </location>
</feature>
<dbReference type="Gene3D" id="3.30.70.1230">
    <property type="entry name" value="Nucleotide cyclase"/>
    <property type="match status" value="1"/>
</dbReference>
<dbReference type="SMR" id="A0A0H3MA33"/>
<keyword evidence="4 8" id="KW-0812">Transmembrane</keyword>
<dbReference type="Pfam" id="PF00672">
    <property type="entry name" value="HAMP"/>
    <property type="match status" value="1"/>
</dbReference>
<keyword evidence="5 8" id="KW-1133">Transmembrane helix</keyword>
<evidence type="ECO:0000256" key="1">
    <source>
        <dbReference type="ARBA" id="ARBA00004651"/>
    </source>
</evidence>
<dbReference type="GO" id="GO:0006171">
    <property type="term" value="P:cAMP biosynthetic process"/>
    <property type="evidence" value="ECO:0007669"/>
    <property type="project" value="TreeGrafter"/>
</dbReference>
<evidence type="ECO:0000259" key="9">
    <source>
        <dbReference type="PROSITE" id="PS50125"/>
    </source>
</evidence>
<feature type="region of interest" description="Disordered" evidence="7">
    <location>
        <begin position="1"/>
        <end position="26"/>
    </location>
</feature>
<evidence type="ECO:0000313" key="11">
    <source>
        <dbReference type="EMBL" id="CAL71368.1"/>
    </source>
</evidence>
<evidence type="ECO:0000256" key="4">
    <source>
        <dbReference type="ARBA" id="ARBA00022692"/>
    </source>
</evidence>
<feature type="transmembrane region" description="Helical" evidence="8">
    <location>
        <begin position="142"/>
        <end position="160"/>
    </location>
</feature>
<dbReference type="Proteomes" id="UP000001472">
    <property type="component" value="Chromosome"/>
</dbReference>
<dbReference type="InterPro" id="IPR029787">
    <property type="entry name" value="Nucleotide_cyclase"/>
</dbReference>
<dbReference type="PANTHER" id="PTHR43081">
    <property type="entry name" value="ADENYLATE CYCLASE, TERMINAL-DIFFERENTIATION SPECIFIC-RELATED"/>
    <property type="match status" value="1"/>
</dbReference>
<dbReference type="EC" id="4.6.1.1" evidence="11"/>
<dbReference type="EMBL" id="AM408590">
    <property type="protein sequence ID" value="CAL71368.1"/>
    <property type="molecule type" value="Genomic_DNA"/>
</dbReference>
<evidence type="ECO:0000256" key="8">
    <source>
        <dbReference type="SAM" id="Phobius"/>
    </source>
</evidence>
<feature type="transmembrane region" description="Helical" evidence="8">
    <location>
        <begin position="216"/>
        <end position="241"/>
    </location>
</feature>
<feature type="transmembrane region" description="Helical" evidence="8">
    <location>
        <begin position="89"/>
        <end position="110"/>
    </location>
</feature>
<evidence type="ECO:0000256" key="5">
    <source>
        <dbReference type="ARBA" id="ARBA00022989"/>
    </source>
</evidence>
<keyword evidence="6 8" id="KW-0472">Membrane</keyword>
<dbReference type="SMART" id="SM00044">
    <property type="entry name" value="CYCc"/>
    <property type="match status" value="1"/>
</dbReference>
<name>A0A0H3MA33_MYCBP</name>
<evidence type="ECO:0000256" key="3">
    <source>
        <dbReference type="ARBA" id="ARBA00022475"/>
    </source>
</evidence>
<dbReference type="Pfam" id="PF00211">
    <property type="entry name" value="Guanylate_cyc"/>
    <property type="match status" value="1"/>
</dbReference>
<evidence type="ECO:0000259" key="10">
    <source>
        <dbReference type="PROSITE" id="PS50885"/>
    </source>
</evidence>
<reference evidence="11 12" key="1">
    <citation type="journal article" date="2007" name="Proc. Natl. Acad. Sci. U.S.A.">
        <title>Genome plasticity of BCG and impact on vaccine efficacy.</title>
        <authorList>
            <person name="Brosch R."/>
            <person name="Gordon S.V."/>
            <person name="Garnier T."/>
            <person name="Eiglmeier K."/>
            <person name="Frigui W."/>
            <person name="Valenti P."/>
            <person name="Dos Santos S."/>
            <person name="Duthoy S."/>
            <person name="Lacroix C."/>
            <person name="Garcia-Pelayo C."/>
            <person name="Inwald J.K."/>
            <person name="Golby P."/>
            <person name="Garcia J.N."/>
            <person name="Hewinson R.G."/>
            <person name="Behr M.A."/>
            <person name="Quail M.A."/>
            <person name="Churcher C."/>
            <person name="Barrell B.G."/>
            <person name="Parkhill J."/>
            <person name="Cole S.T."/>
        </authorList>
    </citation>
    <scope>NUCLEOTIDE SEQUENCE [LARGE SCALE GENOMIC DNA]</scope>
    <source>
        <strain evidence="12">BCG / Pasteur 1173P2</strain>
    </source>
</reference>
<dbReference type="InterPro" id="IPR003660">
    <property type="entry name" value="HAMP_dom"/>
</dbReference>
<dbReference type="InterPro" id="IPR001054">
    <property type="entry name" value="A/G_cyclase"/>
</dbReference>
<dbReference type="GO" id="GO:0005886">
    <property type="term" value="C:plasma membrane"/>
    <property type="evidence" value="ECO:0007669"/>
    <property type="project" value="UniProtKB-SubCell"/>
</dbReference>
<dbReference type="RefSeq" id="WP_003898821.1">
    <property type="nucleotide sequence ID" value="NC_008769.1"/>
</dbReference>
<dbReference type="GO" id="GO:0004016">
    <property type="term" value="F:adenylate cyclase activity"/>
    <property type="evidence" value="ECO:0007669"/>
    <property type="project" value="UniProtKB-EC"/>
</dbReference>
<comment type="subcellular location">
    <subcellularLocation>
        <location evidence="1">Cell membrane</location>
        <topology evidence="1">Multi-pass membrane protein</topology>
    </subcellularLocation>
</comment>
<keyword evidence="3" id="KW-1003">Cell membrane</keyword>
<sequence>MPSEKATTRHLPGAVETLSPRTGRRPETPAYGSWLLGRVSESPRMRRVRIQGMLTVAILVTNVIGLIVGAMLLTVAFPKPSVILDAPHWVSFGIVPGYCVLAFILGTYWLTRQTARALRWAIEERTPSHDEARSAFLVPLRVALAVLFLWGAAAALWTIIYGLANRLFIPRFLFSMGVIGVVAATSCYLLTEFALRPMAAQALEVGATPRSLVRGIVGRTMLVWLLCSGVPNVGVALTAIFDDTFWELSNDQFMITVLILWAPLLIFGFILMWILAWLTATPVRVVREALNRVEQGDLSGDLVVFDGTELGELQRGFNRMVEGLRERERVRDLFGRHVGREVAAAAERERPKLGGEERHVAVVFVDIVGSTQLVTSRPAAEVVMLLNRFFTVIVDEVNHHRGLVNKFQGDASLAVFGAPNRLSHPEDAALATARAIADRLASEMPECQAGIGVAAGQVVAGNVGAHERFEYTVIGEPVNEAARLCELAKSYPSRLLASSQTLRGASENECARWSLGETVTLRGHDQPIRLASPVQQLQMPAQSADIVGGALGDHQTHTIYRGAHPTD</sequence>
<evidence type="ECO:0000256" key="2">
    <source>
        <dbReference type="ARBA" id="ARBA00005381"/>
    </source>
</evidence>
<feature type="transmembrane region" description="Helical" evidence="8">
    <location>
        <begin position="253"/>
        <end position="278"/>
    </location>
</feature>
<dbReference type="SMART" id="SM00304">
    <property type="entry name" value="HAMP"/>
    <property type="match status" value="1"/>
</dbReference>
<dbReference type="AlphaFoldDB" id="A0A0H3MA33"/>
<evidence type="ECO:0000313" key="12">
    <source>
        <dbReference type="Proteomes" id="UP000001472"/>
    </source>
</evidence>
<dbReference type="KEGG" id="mbb:BCG_1381c"/>
<feature type="transmembrane region" description="Helical" evidence="8">
    <location>
        <begin position="54"/>
        <end position="77"/>
    </location>
</feature>
<dbReference type="PROSITE" id="PS50125">
    <property type="entry name" value="GUANYLATE_CYCLASE_2"/>
    <property type="match status" value="1"/>
</dbReference>
<dbReference type="Gene3D" id="6.10.340.10">
    <property type="match status" value="1"/>
</dbReference>
<proteinExistence type="inferred from homology"/>
<dbReference type="PANTHER" id="PTHR43081:SF17">
    <property type="entry name" value="BLL5647 PROTEIN"/>
    <property type="match status" value="1"/>
</dbReference>
<dbReference type="InterPro" id="IPR050697">
    <property type="entry name" value="Adenylyl/Guanylyl_Cyclase_3/4"/>
</dbReference>
<dbReference type="CDD" id="cd07302">
    <property type="entry name" value="CHD"/>
    <property type="match status" value="1"/>
</dbReference>
<gene>
    <name evidence="11" type="ordered locus">BCG_1381c</name>
</gene>
<evidence type="ECO:0000256" key="6">
    <source>
        <dbReference type="ARBA" id="ARBA00023136"/>
    </source>
</evidence>
<dbReference type="HOGENOM" id="CLU_025433_2_1_11"/>
<dbReference type="GO" id="GO:0035556">
    <property type="term" value="P:intracellular signal transduction"/>
    <property type="evidence" value="ECO:0007669"/>
    <property type="project" value="InterPro"/>
</dbReference>
<organism evidence="11 12">
    <name type="scientific">Mycobacterium bovis (strain BCG / Pasteur 1173P2)</name>
    <dbReference type="NCBI Taxonomy" id="410289"/>
    <lineage>
        <taxon>Bacteria</taxon>
        <taxon>Bacillati</taxon>
        <taxon>Actinomycetota</taxon>
        <taxon>Actinomycetes</taxon>
        <taxon>Mycobacteriales</taxon>
        <taxon>Mycobacteriaceae</taxon>
        <taxon>Mycobacterium</taxon>
        <taxon>Mycobacterium tuberculosis complex</taxon>
    </lineage>
</organism>